<accession>A0A160T3U5</accession>
<feature type="transmembrane region" description="Helical" evidence="2">
    <location>
        <begin position="216"/>
        <end position="246"/>
    </location>
</feature>
<keyword evidence="2" id="KW-0812">Transmembrane</keyword>
<dbReference type="KEGG" id="pbf:CFX0092_A1830"/>
<feature type="transmembrane region" description="Helical" evidence="2">
    <location>
        <begin position="319"/>
        <end position="339"/>
    </location>
</feature>
<proteinExistence type="predicted"/>
<dbReference type="SUPFAM" id="SSF51161">
    <property type="entry name" value="Trimeric LpxA-like enzymes"/>
    <property type="match status" value="1"/>
</dbReference>
<sequence>MKRRVLIPFVLALLIMAALVPATFAAPSFDTIIDENEVVNNDVVVFDGDLVIRDGAIVNGDVTVFNGDALVDGQINGSLALFNGDVVAGPGAVVTGECVLLNGGVSTESPLSGCTAVQSFDFDQDWLNEIPGVPAMPELPAVPEMPAVPAVPEIPVAPIIPSPESRFRNGTAVFFGILSSSLLFGLLGLLAGAIMPNQLRQIVTTARDKSMVSGAAGALTAVAVPSLIILLIPVSILLIFVCIGLLGFPIMFLLAMGLVAGGFLGWIAVGTWLGMRLFGRGKGGNGGDHIIRSAALGTALLTFIVQLLGVISFGIAGGLMAVVVSFIGLGAVALTQFGLKPYPRRPQPSAPGNTPDAGKVDAVLGTLPPEI</sequence>
<feature type="transmembrane region" description="Helical" evidence="2">
    <location>
        <begin position="172"/>
        <end position="195"/>
    </location>
</feature>
<dbReference type="EMBL" id="LN890655">
    <property type="protein sequence ID" value="CUS03708.2"/>
    <property type="molecule type" value="Genomic_DNA"/>
</dbReference>
<evidence type="ECO:0000313" key="5">
    <source>
        <dbReference type="Proteomes" id="UP000215027"/>
    </source>
</evidence>
<feature type="region of interest" description="Disordered" evidence="1">
    <location>
        <begin position="344"/>
        <end position="371"/>
    </location>
</feature>
<feature type="chain" id="PRO_5008240570" description="Polymer-forming cytoskeletal protein" evidence="3">
    <location>
        <begin position="26"/>
        <end position="371"/>
    </location>
</feature>
<reference evidence="4" key="1">
    <citation type="submission" date="2016-01" db="EMBL/GenBank/DDBJ databases">
        <authorList>
            <person name="Mcilroy J.S."/>
            <person name="Karst M S."/>
            <person name="Albertsen M."/>
        </authorList>
    </citation>
    <scope>NUCLEOTIDE SEQUENCE</scope>
    <source>
        <strain evidence="4">Cfx-K</strain>
    </source>
</reference>
<dbReference type="AlphaFoldDB" id="A0A160T3U5"/>
<gene>
    <name evidence="4" type="ORF">CFX0092_A1830</name>
</gene>
<feature type="transmembrane region" description="Helical" evidence="2">
    <location>
        <begin position="294"/>
        <end position="313"/>
    </location>
</feature>
<dbReference type="Proteomes" id="UP000215027">
    <property type="component" value="Chromosome I"/>
</dbReference>
<feature type="transmembrane region" description="Helical" evidence="2">
    <location>
        <begin position="252"/>
        <end position="273"/>
    </location>
</feature>
<evidence type="ECO:0000256" key="2">
    <source>
        <dbReference type="SAM" id="Phobius"/>
    </source>
</evidence>
<evidence type="ECO:0000256" key="1">
    <source>
        <dbReference type="SAM" id="MobiDB-lite"/>
    </source>
</evidence>
<name>A0A160T3U5_9CHLR</name>
<evidence type="ECO:0000313" key="4">
    <source>
        <dbReference type="EMBL" id="CUS03708.2"/>
    </source>
</evidence>
<organism evidence="4 5">
    <name type="scientific">Candidatus Promineifilum breve</name>
    <dbReference type="NCBI Taxonomy" id="1806508"/>
    <lineage>
        <taxon>Bacteria</taxon>
        <taxon>Bacillati</taxon>
        <taxon>Chloroflexota</taxon>
        <taxon>Ardenticatenia</taxon>
        <taxon>Candidatus Promineifilales</taxon>
        <taxon>Candidatus Promineifilaceae</taxon>
        <taxon>Candidatus Promineifilum</taxon>
    </lineage>
</organism>
<dbReference type="InterPro" id="IPR011004">
    <property type="entry name" value="Trimer_LpxA-like_sf"/>
</dbReference>
<keyword evidence="5" id="KW-1185">Reference proteome</keyword>
<evidence type="ECO:0008006" key="6">
    <source>
        <dbReference type="Google" id="ProtNLM"/>
    </source>
</evidence>
<dbReference type="OrthoDB" id="149862at2"/>
<feature type="signal peptide" evidence="3">
    <location>
        <begin position="1"/>
        <end position="25"/>
    </location>
</feature>
<keyword evidence="2" id="KW-0472">Membrane</keyword>
<evidence type="ECO:0000256" key="3">
    <source>
        <dbReference type="SAM" id="SignalP"/>
    </source>
</evidence>
<protein>
    <recommendedName>
        <fullName evidence="6">Polymer-forming cytoskeletal protein</fullName>
    </recommendedName>
</protein>
<keyword evidence="3" id="KW-0732">Signal</keyword>
<keyword evidence="2" id="KW-1133">Transmembrane helix</keyword>
<dbReference type="RefSeq" id="WP_157913018.1">
    <property type="nucleotide sequence ID" value="NZ_LN890655.1"/>
</dbReference>